<dbReference type="SUPFAM" id="SSF82607">
    <property type="entry name" value="YbaB-like"/>
    <property type="match status" value="1"/>
</dbReference>
<accession>A0A1B6NQJ6</accession>
<protein>
    <submittedName>
        <fullName evidence="1">Uncharacterized protein</fullName>
    </submittedName>
</protein>
<reference evidence="1" key="1">
    <citation type="submission" date="2013-11" db="EMBL/GenBank/DDBJ databases">
        <title>Microbial diversity, functional groups and degradation webs in Northern and Southern Mediterranean and Red Sea marine crude oil polluted sites.</title>
        <authorList>
            <person name="Daffonchio D."/>
            <person name="Mapelli F."/>
            <person name="Ferrer M."/>
            <person name="Richter M."/>
            <person name="Cherif A."/>
            <person name="Malkawi H.I."/>
            <person name="Yakimov M.M."/>
            <person name="Abdel-Fattah Y.R."/>
            <person name="Blaghen M."/>
            <person name="Golyshin P.N."/>
            <person name="Kalogerakis N."/>
            <person name="Boon N."/>
            <person name="Magagnini M."/>
            <person name="Fava F."/>
        </authorList>
    </citation>
    <scope>NUCLEOTIDE SEQUENCE</scope>
</reference>
<name>A0A1B6NQJ6_9ZZZZ</name>
<sequence>MEWVNIMKQAQQMQERMQKAQDDLA</sequence>
<gene>
    <name evidence="1" type="ORF">MGSAQ_003348</name>
</gene>
<proteinExistence type="predicted"/>
<dbReference type="InterPro" id="IPR036894">
    <property type="entry name" value="YbaB-like_sf"/>
</dbReference>
<dbReference type="EMBL" id="AYSL01001965">
    <property type="protein sequence ID" value="KTF05157.1"/>
    <property type="molecule type" value="Genomic_DNA"/>
</dbReference>
<evidence type="ECO:0000313" key="1">
    <source>
        <dbReference type="EMBL" id="KTF05157.1"/>
    </source>
</evidence>
<comment type="caution">
    <text evidence="1">The sequence shown here is derived from an EMBL/GenBank/DDBJ whole genome shotgun (WGS) entry which is preliminary data.</text>
</comment>
<organism evidence="1">
    <name type="scientific">marine sediment metagenome</name>
    <dbReference type="NCBI Taxonomy" id="412755"/>
    <lineage>
        <taxon>unclassified sequences</taxon>
        <taxon>metagenomes</taxon>
        <taxon>ecological metagenomes</taxon>
    </lineage>
</organism>
<dbReference type="AlphaFoldDB" id="A0A1B6NQJ6"/>
<feature type="non-terminal residue" evidence="1">
    <location>
        <position position="25"/>
    </location>
</feature>